<name>A0A816THJ9_BRANA</name>
<proteinExistence type="predicted"/>
<protein>
    <submittedName>
        <fullName evidence="1">(rape) hypothetical protein</fullName>
    </submittedName>
</protein>
<reference evidence="1" key="1">
    <citation type="submission" date="2021-01" db="EMBL/GenBank/DDBJ databases">
        <authorList>
            <consortium name="Genoscope - CEA"/>
            <person name="William W."/>
        </authorList>
    </citation>
    <scope>NUCLEOTIDE SEQUENCE</scope>
</reference>
<dbReference type="EMBL" id="HG994359">
    <property type="protein sequence ID" value="CAF2099624.1"/>
    <property type="molecule type" value="Genomic_DNA"/>
</dbReference>
<gene>
    <name evidence="1" type="ORF">DARMORV10_A05P27640.1</name>
</gene>
<accession>A0A816THJ9</accession>
<sequence>MKAQLRRYGNRRSCRSENLKVLGEERRLSVYESDKTPLLS</sequence>
<evidence type="ECO:0000313" key="1">
    <source>
        <dbReference type="EMBL" id="CAF2099624.1"/>
    </source>
</evidence>
<organism evidence="1">
    <name type="scientific">Brassica napus</name>
    <name type="common">Rape</name>
    <dbReference type="NCBI Taxonomy" id="3708"/>
    <lineage>
        <taxon>Eukaryota</taxon>
        <taxon>Viridiplantae</taxon>
        <taxon>Streptophyta</taxon>
        <taxon>Embryophyta</taxon>
        <taxon>Tracheophyta</taxon>
        <taxon>Spermatophyta</taxon>
        <taxon>Magnoliopsida</taxon>
        <taxon>eudicotyledons</taxon>
        <taxon>Gunneridae</taxon>
        <taxon>Pentapetalae</taxon>
        <taxon>rosids</taxon>
        <taxon>malvids</taxon>
        <taxon>Brassicales</taxon>
        <taxon>Brassicaceae</taxon>
        <taxon>Brassiceae</taxon>
        <taxon>Brassica</taxon>
    </lineage>
</organism>
<dbReference type="Proteomes" id="UP001295469">
    <property type="component" value="Chromosome A05"/>
</dbReference>
<dbReference type="AlphaFoldDB" id="A0A816THJ9"/>